<evidence type="ECO:0000256" key="5">
    <source>
        <dbReference type="ARBA" id="ARBA00023212"/>
    </source>
</evidence>
<organism evidence="8 9">
    <name type="scientific">Polarella glacialis</name>
    <name type="common">Dinoflagellate</name>
    <dbReference type="NCBI Taxonomy" id="89957"/>
    <lineage>
        <taxon>Eukaryota</taxon>
        <taxon>Sar</taxon>
        <taxon>Alveolata</taxon>
        <taxon>Dinophyceae</taxon>
        <taxon>Suessiales</taxon>
        <taxon>Suessiaceae</taxon>
        <taxon>Polarella</taxon>
    </lineage>
</organism>
<dbReference type="EMBL" id="CAJNNW010036589">
    <property type="protein sequence ID" value="CAE8735779.1"/>
    <property type="molecule type" value="Genomic_DNA"/>
</dbReference>
<keyword evidence="5" id="KW-0206">Cytoskeleton</keyword>
<accession>A0A813LQS1</accession>
<dbReference type="AlphaFoldDB" id="A0A813LQS1"/>
<dbReference type="Gene3D" id="3.30.420.40">
    <property type="match status" value="2"/>
</dbReference>
<evidence type="ECO:0000313" key="8">
    <source>
        <dbReference type="EMBL" id="CAE8735779.1"/>
    </source>
</evidence>
<keyword evidence="4" id="KW-0067">ATP-binding</keyword>
<comment type="subcellular location">
    <subcellularLocation>
        <location evidence="1">Cytoplasm</location>
        <location evidence="1">Cytoskeleton</location>
    </subcellularLocation>
</comment>
<comment type="similarity">
    <text evidence="7">Belongs to the actin family.</text>
</comment>
<protein>
    <recommendedName>
        <fullName evidence="10">Actin</fullName>
    </recommendedName>
</protein>
<gene>
    <name evidence="8" type="ORF">PGLA2088_LOCUS48018</name>
</gene>
<dbReference type="PANTHER" id="PTHR11937">
    <property type="entry name" value="ACTIN"/>
    <property type="match status" value="1"/>
</dbReference>
<evidence type="ECO:0000256" key="3">
    <source>
        <dbReference type="ARBA" id="ARBA00022741"/>
    </source>
</evidence>
<dbReference type="Pfam" id="PF00022">
    <property type="entry name" value="Actin"/>
    <property type="match status" value="2"/>
</dbReference>
<evidence type="ECO:0000313" key="9">
    <source>
        <dbReference type="Proteomes" id="UP000626109"/>
    </source>
</evidence>
<name>A0A813LQS1_POLGL</name>
<dbReference type="GO" id="GO:0005524">
    <property type="term" value="F:ATP binding"/>
    <property type="evidence" value="ECO:0007669"/>
    <property type="project" value="UniProtKB-KW"/>
</dbReference>
<evidence type="ECO:0000256" key="6">
    <source>
        <dbReference type="ARBA" id="ARBA00049360"/>
    </source>
</evidence>
<evidence type="ECO:0000256" key="4">
    <source>
        <dbReference type="ARBA" id="ARBA00022840"/>
    </source>
</evidence>
<dbReference type="InterPro" id="IPR020902">
    <property type="entry name" value="Actin/actin-like_CS"/>
</dbReference>
<dbReference type="PRINTS" id="PR00190">
    <property type="entry name" value="ACTIN"/>
</dbReference>
<dbReference type="GO" id="GO:0005856">
    <property type="term" value="C:cytoskeleton"/>
    <property type="evidence" value="ECO:0007669"/>
    <property type="project" value="UniProtKB-SubCell"/>
</dbReference>
<dbReference type="InterPro" id="IPR004000">
    <property type="entry name" value="Actin"/>
</dbReference>
<dbReference type="SMART" id="SM00268">
    <property type="entry name" value="ACTIN"/>
    <property type="match status" value="1"/>
</dbReference>
<keyword evidence="2" id="KW-0963">Cytoplasm</keyword>
<evidence type="ECO:0000256" key="2">
    <source>
        <dbReference type="ARBA" id="ARBA00022490"/>
    </source>
</evidence>
<reference evidence="8" key="1">
    <citation type="submission" date="2021-02" db="EMBL/GenBank/DDBJ databases">
        <authorList>
            <person name="Dougan E. K."/>
            <person name="Rhodes N."/>
            <person name="Thang M."/>
            <person name="Chan C."/>
        </authorList>
    </citation>
    <scope>NUCLEOTIDE SEQUENCE</scope>
</reference>
<keyword evidence="3" id="KW-0547">Nucleotide-binding</keyword>
<comment type="caution">
    <text evidence="8">The sequence shown here is derived from an EMBL/GenBank/DDBJ whole genome shotgun (WGS) entry which is preliminary data.</text>
</comment>
<evidence type="ECO:0000256" key="7">
    <source>
        <dbReference type="RuleBase" id="RU000487"/>
    </source>
</evidence>
<dbReference type="InterPro" id="IPR043129">
    <property type="entry name" value="ATPase_NBD"/>
</dbReference>
<dbReference type="PROSITE" id="PS01132">
    <property type="entry name" value="ACTINS_ACT_LIKE"/>
    <property type="match status" value="1"/>
</dbReference>
<dbReference type="Proteomes" id="UP000626109">
    <property type="component" value="Unassembled WGS sequence"/>
</dbReference>
<comment type="catalytic activity">
    <reaction evidence="6">
        <text>ATP + H2O = ADP + phosphate + H(+)</text>
        <dbReference type="Rhea" id="RHEA:13065"/>
        <dbReference type="ChEBI" id="CHEBI:15377"/>
        <dbReference type="ChEBI" id="CHEBI:15378"/>
        <dbReference type="ChEBI" id="CHEBI:30616"/>
        <dbReference type="ChEBI" id="CHEBI:43474"/>
        <dbReference type="ChEBI" id="CHEBI:456216"/>
    </reaction>
</comment>
<dbReference type="SUPFAM" id="SSF53067">
    <property type="entry name" value="Actin-like ATPase domain"/>
    <property type="match status" value="2"/>
</dbReference>
<sequence length="479" mass="52462">MIAVSSAMAASEVAVLVLDAGSCLCKVGRSGDDAPYAVFPSIVGRRKGLPGPGLEQDEYVGDEAKSRRGVLRTKFPIQHGLVVNWHAMESIWRHSFCNILEASPKLHPVLLTEAPLNPKANREIMVQIMFEIFEVPMVYIASQAVLSLYAAGRCTGLVLDSGELATHTVPVYEGYVISHAIRGSGKLGGEYLTDWFRSDLAQSKTDLGDFAQLQVSLIKEQVCYVALDLDAELEEANLHSSACQNQRSQLLVAAPRPKGPRPEGESEGALMMMSVSYLSGSCAWRGSVNRTETVGSFLARVGSSGGGNRDQLVIDGSVADDVYTLGSYFTHDEAEAVLVTRRQVHRQYWLAKGQLLELGPERFLCPEELFSPSNQACGVHTMVFQSIMLCDADLRRDLFANVILAGGSTLFFGMRERMEKELKLLAASANVQVVAEPNRRFSSFAGAARLSKSEAFRRMCISQDEYTKWGPKLVHTKCL</sequence>
<proteinExistence type="inferred from homology"/>
<evidence type="ECO:0008006" key="10">
    <source>
        <dbReference type="Google" id="ProtNLM"/>
    </source>
</evidence>
<evidence type="ECO:0000256" key="1">
    <source>
        <dbReference type="ARBA" id="ARBA00004245"/>
    </source>
</evidence>
<dbReference type="FunFam" id="3.30.420.40:FF:000148">
    <property type="entry name" value="Actin, alpha skeletal muscle"/>
    <property type="match status" value="1"/>
</dbReference>